<proteinExistence type="predicted"/>
<accession>A0A7W4LLQ2</accession>
<keyword evidence="3" id="KW-1185">Reference proteome</keyword>
<dbReference type="Pfam" id="PF13449">
    <property type="entry name" value="Phytase-like"/>
    <property type="match status" value="1"/>
</dbReference>
<evidence type="ECO:0000313" key="3">
    <source>
        <dbReference type="Proteomes" id="UP000542720"/>
    </source>
</evidence>
<sequence>MPSGNLSGLSRCGNEWQAVSDHDDNRLYRLQPQDTAWTAEAEHFDVPPPPASGLPWGLRMRTWAANILRGADMDFEGLSCDSLGNRYLASEAHAAVLQVTPGGQAEWLNLPGNLVRQARASGMLLHYNAQLEGVSIAPDGKRLWLAAERERRGLLVLHKPNSSWTCSGGCVLLSQAGKEPSVAEPNSGISLPRDFSDVHFFKEKLFTLERAAHRICRRDLNAGKVEKCWSFAAAALADARRYSGPFGVAEALWLDADGAWLGVDNGDAHRDDGEERPLIWHFAAPKGGWSAP</sequence>
<reference evidence="2 3" key="1">
    <citation type="submission" date="2020-08" db="EMBL/GenBank/DDBJ databases">
        <authorList>
            <person name="Kim C.M."/>
        </authorList>
    </citation>
    <scope>NUCLEOTIDE SEQUENCE [LARGE SCALE GENOMIC DNA]</scope>
    <source>
        <strain evidence="2 3">UL070</strain>
    </source>
</reference>
<comment type="caution">
    <text evidence="2">The sequence shown here is derived from an EMBL/GenBank/DDBJ whole genome shotgun (WGS) entry which is preliminary data.</text>
</comment>
<feature type="domain" description="Phytase-like" evidence="1">
    <location>
        <begin position="4"/>
        <end position="151"/>
    </location>
</feature>
<evidence type="ECO:0000259" key="1">
    <source>
        <dbReference type="Pfam" id="PF13449"/>
    </source>
</evidence>
<dbReference type="Proteomes" id="UP000542720">
    <property type="component" value="Unassembled WGS sequence"/>
</dbReference>
<dbReference type="EMBL" id="JACJUD010000003">
    <property type="protein sequence ID" value="MBB2495322.1"/>
    <property type="molecule type" value="Genomic_DNA"/>
</dbReference>
<dbReference type="AlphaFoldDB" id="A0A7W4LLQ2"/>
<evidence type="ECO:0000313" key="2">
    <source>
        <dbReference type="EMBL" id="MBB2495322.1"/>
    </source>
</evidence>
<dbReference type="SUPFAM" id="SSF101898">
    <property type="entry name" value="NHL repeat"/>
    <property type="match status" value="1"/>
</dbReference>
<name>A0A7W4LLQ2_9GAMM</name>
<protein>
    <submittedName>
        <fullName evidence="2">Esterase-like activity of phytase family protein</fullName>
    </submittedName>
</protein>
<gene>
    <name evidence="2" type="ORF">H3H51_09860</name>
</gene>
<organism evidence="2 3">
    <name type="scientific">Aquipseudomonas ullengensis</name>
    <dbReference type="NCBI Taxonomy" id="2759166"/>
    <lineage>
        <taxon>Bacteria</taxon>
        <taxon>Pseudomonadati</taxon>
        <taxon>Pseudomonadota</taxon>
        <taxon>Gammaproteobacteria</taxon>
        <taxon>Pseudomonadales</taxon>
        <taxon>Pseudomonadaceae</taxon>
        <taxon>Aquipseudomonas</taxon>
    </lineage>
</organism>
<dbReference type="InterPro" id="IPR027372">
    <property type="entry name" value="Phytase-like_dom"/>
</dbReference>